<evidence type="ECO:0008006" key="3">
    <source>
        <dbReference type="Google" id="ProtNLM"/>
    </source>
</evidence>
<proteinExistence type="predicted"/>
<protein>
    <recommendedName>
        <fullName evidence="3">DDE Tnp4 domain-containing protein</fullName>
    </recommendedName>
</protein>
<dbReference type="VEuPathDB" id="FungiDB:PPTG_08499"/>
<evidence type="ECO:0000313" key="1">
    <source>
        <dbReference type="EMBL" id="ETL49075.1"/>
    </source>
</evidence>
<dbReference type="Proteomes" id="UP000053864">
    <property type="component" value="Unassembled WGS sequence"/>
</dbReference>
<dbReference type="EMBL" id="KI670703">
    <property type="protein sequence ID" value="ETL49075.1"/>
    <property type="molecule type" value="Genomic_DNA"/>
</dbReference>
<accession>W2JRR2</accession>
<gene>
    <name evidence="1" type="ORF">L916_01383</name>
</gene>
<sequence length="76" mass="8525">MSRVRVSVEWSYGQVTNYWTALDFKRQARIGVQPVGSMYRVAVLLTNCITCTRGGNSISDYFGLSPPSLRSFLQST</sequence>
<organism evidence="1 2">
    <name type="scientific">Phytophthora nicotianae</name>
    <name type="common">Potato buckeye rot agent</name>
    <name type="synonym">Phytophthora parasitica</name>
    <dbReference type="NCBI Taxonomy" id="4792"/>
    <lineage>
        <taxon>Eukaryota</taxon>
        <taxon>Sar</taxon>
        <taxon>Stramenopiles</taxon>
        <taxon>Oomycota</taxon>
        <taxon>Peronosporomycetes</taxon>
        <taxon>Peronosporales</taxon>
        <taxon>Peronosporaceae</taxon>
        <taxon>Phytophthora</taxon>
    </lineage>
</organism>
<name>W2JRR2_PHYNI</name>
<dbReference type="AlphaFoldDB" id="W2JRR2"/>
<reference evidence="1 2" key="1">
    <citation type="submission" date="2013-11" db="EMBL/GenBank/DDBJ databases">
        <title>The Genome Sequence of Phytophthora parasitica CJ05E6.</title>
        <authorList>
            <consortium name="The Broad Institute Genomics Platform"/>
            <person name="Russ C."/>
            <person name="Tyler B."/>
            <person name="Panabieres F."/>
            <person name="Shan W."/>
            <person name="Tripathy S."/>
            <person name="Grunwald N."/>
            <person name="Machado M."/>
            <person name="Johnson C.S."/>
            <person name="Arredondo F."/>
            <person name="Hong C."/>
            <person name="Coffey M."/>
            <person name="Young S.K."/>
            <person name="Zeng Q."/>
            <person name="Gargeya S."/>
            <person name="Fitzgerald M."/>
            <person name="Abouelleil A."/>
            <person name="Alvarado L."/>
            <person name="Chapman S.B."/>
            <person name="Gainer-Dewar J."/>
            <person name="Goldberg J."/>
            <person name="Griggs A."/>
            <person name="Gujja S."/>
            <person name="Hansen M."/>
            <person name="Howarth C."/>
            <person name="Imamovic A."/>
            <person name="Ireland A."/>
            <person name="Larimer J."/>
            <person name="McCowan C."/>
            <person name="Murphy C."/>
            <person name="Pearson M."/>
            <person name="Poon T.W."/>
            <person name="Priest M."/>
            <person name="Roberts A."/>
            <person name="Saif S."/>
            <person name="Shea T."/>
            <person name="Sykes S."/>
            <person name="Wortman J."/>
            <person name="Nusbaum C."/>
            <person name="Birren B."/>
        </authorList>
    </citation>
    <scope>NUCLEOTIDE SEQUENCE [LARGE SCALE GENOMIC DNA]</scope>
    <source>
        <strain evidence="1 2">CJ05E6</strain>
    </source>
</reference>
<evidence type="ECO:0000313" key="2">
    <source>
        <dbReference type="Proteomes" id="UP000053864"/>
    </source>
</evidence>